<dbReference type="PATRIC" id="fig|446692.3.peg.2005"/>
<evidence type="ECO:0000313" key="2">
    <source>
        <dbReference type="Proteomes" id="UP000056109"/>
    </source>
</evidence>
<dbReference type="KEGG" id="asz:ASN_1954"/>
<evidence type="ECO:0000313" key="1">
    <source>
        <dbReference type="EMBL" id="CEF41269.1"/>
    </source>
</evidence>
<sequence>MTGFRPCGMVGPIMAAHAATPDCFSDLFASAALGGTLPHRPPSSNV</sequence>
<proteinExistence type="predicted"/>
<dbReference type="AlphaFoldDB" id="A0A0U5B9P0"/>
<keyword evidence="2" id="KW-1185">Reference proteome</keyword>
<protein>
    <submittedName>
        <fullName evidence="1">Uncharacterized protein</fullName>
    </submittedName>
</protein>
<organism evidence="1 2">
    <name type="scientific">Acetobacter senegalensis</name>
    <dbReference type="NCBI Taxonomy" id="446692"/>
    <lineage>
        <taxon>Bacteria</taxon>
        <taxon>Pseudomonadati</taxon>
        <taxon>Pseudomonadota</taxon>
        <taxon>Alphaproteobacteria</taxon>
        <taxon>Acetobacterales</taxon>
        <taxon>Acetobacteraceae</taxon>
        <taxon>Acetobacter</taxon>
    </lineage>
</organism>
<reference evidence="2" key="1">
    <citation type="submission" date="2014-09" db="EMBL/GenBank/DDBJ databases">
        <authorList>
            <person name="Illeghems K.G."/>
        </authorList>
    </citation>
    <scope>NUCLEOTIDE SEQUENCE [LARGE SCALE GENOMIC DNA]</scope>
    <source>
        <strain evidence="2">108B</strain>
    </source>
</reference>
<accession>A0A0U5B9P0</accession>
<dbReference type="EMBL" id="LN606600">
    <property type="protein sequence ID" value="CEF41269.1"/>
    <property type="molecule type" value="Genomic_DNA"/>
</dbReference>
<gene>
    <name evidence="1" type="ORF">ASN_1954</name>
</gene>
<name>A0A0U5B9P0_9PROT</name>
<dbReference type="Proteomes" id="UP000056109">
    <property type="component" value="Chromosome I"/>
</dbReference>